<dbReference type="Proteomes" id="UP000324996">
    <property type="component" value="Unassembled WGS sequence"/>
</dbReference>
<dbReference type="InterPro" id="IPR000866">
    <property type="entry name" value="AhpC/TSA"/>
</dbReference>
<evidence type="ECO:0000313" key="4">
    <source>
        <dbReference type="Proteomes" id="UP000324996"/>
    </source>
</evidence>
<organism evidence="3 4">
    <name type="scientific">Iodidimonas nitroreducens</name>
    <dbReference type="NCBI Taxonomy" id="1236968"/>
    <lineage>
        <taxon>Bacteria</taxon>
        <taxon>Pseudomonadati</taxon>
        <taxon>Pseudomonadota</taxon>
        <taxon>Alphaproteobacteria</taxon>
        <taxon>Iodidimonadales</taxon>
        <taxon>Iodidimonadaceae</taxon>
        <taxon>Iodidimonas</taxon>
    </lineage>
</organism>
<sequence>MSMRFPNLAGAFVLKGAALLFAAAGLLAGAFVAQAQPMIGEEAPLFAAKNTRGETISLEALRGHPVILEWTNHDCPFVKKHYETGNMQKTQRALVEAGVTWISIISSAPGTQGHVSADEANSIAASRGSYADHIILDPQGDLGRLYKARTTPDMFLIDGDGTLLYQGAIDDKPSARHSSIEGAKNYVLAAFQDMQAGQPVREAETKPYGCSVKYAF</sequence>
<keyword evidence="4" id="KW-1185">Reference proteome</keyword>
<dbReference type="GO" id="GO:0016491">
    <property type="term" value="F:oxidoreductase activity"/>
    <property type="evidence" value="ECO:0007669"/>
    <property type="project" value="InterPro"/>
</dbReference>
<comment type="caution">
    <text evidence="3">The sequence shown here is derived from an EMBL/GenBank/DDBJ whole genome shotgun (WGS) entry which is preliminary data.</text>
</comment>
<feature type="signal peptide" evidence="1">
    <location>
        <begin position="1"/>
        <end position="35"/>
    </location>
</feature>
<feature type="chain" id="PRO_5022840484" evidence="1">
    <location>
        <begin position="36"/>
        <end position="216"/>
    </location>
</feature>
<dbReference type="PANTHER" id="PTHR43640">
    <property type="entry name" value="OS07G0260300 PROTEIN"/>
    <property type="match status" value="1"/>
</dbReference>
<dbReference type="SUPFAM" id="SSF52833">
    <property type="entry name" value="Thioredoxin-like"/>
    <property type="match status" value="1"/>
</dbReference>
<name>A0A5A7N8B6_9PROT</name>
<feature type="domain" description="Thioredoxin" evidence="2">
    <location>
        <begin position="37"/>
        <end position="192"/>
    </location>
</feature>
<dbReference type="InterPro" id="IPR036249">
    <property type="entry name" value="Thioredoxin-like_sf"/>
</dbReference>
<proteinExistence type="predicted"/>
<keyword evidence="1" id="KW-0732">Signal</keyword>
<protein>
    <submittedName>
        <fullName evidence="3">Thioredoxin family protein</fullName>
    </submittedName>
</protein>
<dbReference type="Pfam" id="PF00578">
    <property type="entry name" value="AhpC-TSA"/>
    <property type="match status" value="1"/>
</dbReference>
<dbReference type="GO" id="GO:0016209">
    <property type="term" value="F:antioxidant activity"/>
    <property type="evidence" value="ECO:0007669"/>
    <property type="project" value="InterPro"/>
</dbReference>
<dbReference type="InterPro" id="IPR047262">
    <property type="entry name" value="PRX-like1"/>
</dbReference>
<gene>
    <name evidence="3" type="ORF">JCM17846_22640</name>
</gene>
<accession>A0A5A7N8B6</accession>
<dbReference type="PROSITE" id="PS51352">
    <property type="entry name" value="THIOREDOXIN_2"/>
    <property type="match status" value="1"/>
</dbReference>
<dbReference type="RefSeq" id="WP_313981325.1">
    <property type="nucleotide sequence ID" value="NZ_BKCN01000011.1"/>
</dbReference>
<dbReference type="AlphaFoldDB" id="A0A5A7N8B6"/>
<evidence type="ECO:0000256" key="1">
    <source>
        <dbReference type="SAM" id="SignalP"/>
    </source>
</evidence>
<evidence type="ECO:0000313" key="3">
    <source>
        <dbReference type="EMBL" id="GER04582.1"/>
    </source>
</evidence>
<dbReference type="InterPro" id="IPR013766">
    <property type="entry name" value="Thioredoxin_domain"/>
</dbReference>
<dbReference type="EMBL" id="BKCN01000011">
    <property type="protein sequence ID" value="GER04582.1"/>
    <property type="molecule type" value="Genomic_DNA"/>
</dbReference>
<reference evidence="3 4" key="1">
    <citation type="submission" date="2019-09" db="EMBL/GenBank/DDBJ databases">
        <title>NBRP : Genome information of microbial organism related human and environment.</title>
        <authorList>
            <person name="Hattori M."/>
            <person name="Oshima K."/>
            <person name="Inaba H."/>
            <person name="Suda W."/>
            <person name="Sakamoto M."/>
            <person name="Iino T."/>
            <person name="Kitahara M."/>
            <person name="Oshida Y."/>
            <person name="Iida T."/>
            <person name="Kudo T."/>
            <person name="Itoh T."/>
            <person name="Ohkuma M."/>
        </authorList>
    </citation>
    <scope>NUCLEOTIDE SEQUENCE [LARGE SCALE GENOMIC DNA]</scope>
    <source>
        <strain evidence="3 4">Q-1</strain>
    </source>
</reference>
<evidence type="ECO:0000259" key="2">
    <source>
        <dbReference type="PROSITE" id="PS51352"/>
    </source>
</evidence>
<dbReference type="Gene3D" id="3.40.30.10">
    <property type="entry name" value="Glutaredoxin"/>
    <property type="match status" value="1"/>
</dbReference>
<dbReference type="PANTHER" id="PTHR43640:SF1">
    <property type="entry name" value="THIOREDOXIN-DEPENDENT PEROXIREDOXIN"/>
    <property type="match status" value="1"/>
</dbReference>